<reference evidence="9 10" key="1">
    <citation type="submission" date="2019-10" db="EMBL/GenBank/DDBJ databases">
        <title>Complete genome sequence of Variovorax paradoxus 5C-2.</title>
        <authorList>
            <person name="Gogoleva N.E."/>
            <person name="Balkin A.S."/>
        </authorList>
    </citation>
    <scope>NUCLEOTIDE SEQUENCE [LARGE SCALE GENOMIC DNA]</scope>
    <source>
        <strain evidence="9 10">5C-2</strain>
    </source>
</reference>
<feature type="domain" description="Aspartate/homoserine dehydrogenase NAD-binding" evidence="8">
    <location>
        <begin position="12"/>
        <end position="116"/>
    </location>
</feature>
<dbReference type="Pfam" id="PF01958">
    <property type="entry name" value="Asp_DH_C"/>
    <property type="match status" value="1"/>
</dbReference>
<feature type="binding site" evidence="6">
    <location>
        <position position="189"/>
    </location>
    <ligand>
        <name>NAD(+)</name>
        <dbReference type="ChEBI" id="CHEBI:57540"/>
    </ligand>
</feature>
<dbReference type="InterPro" id="IPR011182">
    <property type="entry name" value="L-Asp_DH"/>
</dbReference>
<dbReference type="Gene3D" id="3.40.50.720">
    <property type="entry name" value="NAD(P)-binding Rossmann-like Domain"/>
    <property type="match status" value="1"/>
</dbReference>
<dbReference type="PANTHER" id="PTHR31873:SF6">
    <property type="entry name" value="ASPARTATE DEHYDROGENASE DOMAIN-CONTAINING PROTEIN"/>
    <property type="match status" value="1"/>
</dbReference>
<comment type="catalytic activity">
    <reaction evidence="6">
        <text>L-aspartate + NAD(+) + H2O = oxaloacetate + NH4(+) + NADH + H(+)</text>
        <dbReference type="Rhea" id="RHEA:11788"/>
        <dbReference type="ChEBI" id="CHEBI:15377"/>
        <dbReference type="ChEBI" id="CHEBI:15378"/>
        <dbReference type="ChEBI" id="CHEBI:16452"/>
        <dbReference type="ChEBI" id="CHEBI:28938"/>
        <dbReference type="ChEBI" id="CHEBI:29991"/>
        <dbReference type="ChEBI" id="CHEBI:57540"/>
        <dbReference type="ChEBI" id="CHEBI:57945"/>
        <dbReference type="EC" id="1.4.1.21"/>
    </reaction>
</comment>
<dbReference type="GO" id="GO:0050661">
    <property type="term" value="F:NADP binding"/>
    <property type="evidence" value="ECO:0007669"/>
    <property type="project" value="UniProtKB-UniRule"/>
</dbReference>
<evidence type="ECO:0000256" key="6">
    <source>
        <dbReference type="HAMAP-Rule" id="MF_01265"/>
    </source>
</evidence>
<evidence type="ECO:0000259" key="8">
    <source>
        <dbReference type="Pfam" id="PF03447"/>
    </source>
</evidence>
<keyword evidence="3 6" id="KW-0521">NADP</keyword>
<proteinExistence type="inferred from homology"/>
<comment type="similarity">
    <text evidence="1 6">Belongs to the L-aspartate dehydrogenase family.</text>
</comment>
<dbReference type="GO" id="GO:0051287">
    <property type="term" value="F:NAD binding"/>
    <property type="evidence" value="ECO:0007669"/>
    <property type="project" value="UniProtKB-UniRule"/>
</dbReference>
<protein>
    <recommendedName>
        <fullName evidence="6">L-aspartate dehydrogenase</fullName>
        <ecNumber evidence="6">1.4.1.21</ecNumber>
    </recommendedName>
</protein>
<keyword evidence="5 6" id="KW-0520">NAD</keyword>
<comment type="function">
    <text evidence="6">Specifically catalyzes the NAD or NADP-dependent dehydrogenation of L-aspartate to iminoaspartate.</text>
</comment>
<evidence type="ECO:0000256" key="5">
    <source>
        <dbReference type="ARBA" id="ARBA00023027"/>
    </source>
</evidence>
<dbReference type="InterPro" id="IPR005106">
    <property type="entry name" value="Asp/hSer_DH_NAD-bd"/>
</dbReference>
<dbReference type="RefSeq" id="WP_153284635.1">
    <property type="nucleotide sequence ID" value="NZ_CP045644.1"/>
</dbReference>
<evidence type="ECO:0000256" key="1">
    <source>
        <dbReference type="ARBA" id="ARBA00008331"/>
    </source>
</evidence>
<dbReference type="GO" id="GO:0016639">
    <property type="term" value="F:oxidoreductase activity, acting on the CH-NH2 group of donors, NAD or NADP as acceptor"/>
    <property type="evidence" value="ECO:0007669"/>
    <property type="project" value="UniProtKB-UniRule"/>
</dbReference>
<dbReference type="NCBIfam" id="NF009827">
    <property type="entry name" value="PRK13303.1-2"/>
    <property type="match status" value="1"/>
</dbReference>
<dbReference type="EC" id="1.4.1.21" evidence="6"/>
<feature type="domain" description="Aspartate dehydrogenase" evidence="7">
    <location>
        <begin position="168"/>
        <end position="254"/>
    </location>
</feature>
<keyword evidence="2 6" id="KW-0662">Pyridine nucleotide biosynthesis</keyword>
<evidence type="ECO:0000256" key="3">
    <source>
        <dbReference type="ARBA" id="ARBA00022857"/>
    </source>
</evidence>
<dbReference type="GO" id="GO:0033735">
    <property type="term" value="F:aspartate dehydrogenase [NAD(P)+] activity"/>
    <property type="evidence" value="ECO:0007669"/>
    <property type="project" value="UniProtKB-EC"/>
</dbReference>
<evidence type="ECO:0000256" key="4">
    <source>
        <dbReference type="ARBA" id="ARBA00023002"/>
    </source>
</evidence>
<evidence type="ECO:0000259" key="7">
    <source>
        <dbReference type="Pfam" id="PF01958"/>
    </source>
</evidence>
<gene>
    <name evidence="6" type="primary">nadX</name>
    <name evidence="9" type="ORF">GFK26_26905</name>
</gene>
<dbReference type="InterPro" id="IPR036291">
    <property type="entry name" value="NAD(P)-bd_dom_sf"/>
</dbReference>
<dbReference type="Pfam" id="PF03447">
    <property type="entry name" value="NAD_binding_3"/>
    <property type="match status" value="1"/>
</dbReference>
<dbReference type="NCBIfam" id="NF009828">
    <property type="entry name" value="PRK13303.1-3"/>
    <property type="match status" value="1"/>
</dbReference>
<evidence type="ECO:0000313" key="9">
    <source>
        <dbReference type="EMBL" id="QFZ86136.1"/>
    </source>
</evidence>
<dbReference type="UniPathway" id="UPA00253">
    <property type="reaction ID" value="UER00456"/>
</dbReference>
<dbReference type="InterPro" id="IPR002811">
    <property type="entry name" value="Asp_DH"/>
</dbReference>
<dbReference type="PANTHER" id="PTHR31873">
    <property type="entry name" value="L-ASPARTATE DEHYDROGENASE-RELATED"/>
    <property type="match status" value="1"/>
</dbReference>
<sequence>MTTAITRIALVGCGAIGTSVLELLRGDPALKVVAIVVPFEGVAAAQKVAPDAQVGSAVPATGIDLVVETAGHAAIEQHVLPALARGTPCVVASVGALSATGFAEKLEAAAVAGHTQVQLIPGAIGGIDALAAARIGGLSSVRYTGRKPPQAWKGTPAEQGRNLDTLAHETIIFEGSAREAALLYPKNANVAATVSLAGLGLDQTLVRLIADPGTTENVHTVEAEGAFGSFTLTMRNKPLAANPKTSALTVYSAVRALRNRVAPLAI</sequence>
<dbReference type="SUPFAM" id="SSF55347">
    <property type="entry name" value="Glyceraldehyde-3-phosphate dehydrogenase-like, C-terminal domain"/>
    <property type="match status" value="1"/>
</dbReference>
<dbReference type="SUPFAM" id="SSF51735">
    <property type="entry name" value="NAD(P)-binding Rossmann-fold domains"/>
    <property type="match status" value="1"/>
</dbReference>
<feature type="binding site" evidence="6">
    <location>
        <position position="123"/>
    </location>
    <ligand>
        <name>NAD(+)</name>
        <dbReference type="ChEBI" id="CHEBI:57540"/>
    </ligand>
</feature>
<dbReference type="EMBL" id="CP045644">
    <property type="protein sequence ID" value="QFZ86136.1"/>
    <property type="molecule type" value="Genomic_DNA"/>
</dbReference>
<dbReference type="Gene3D" id="3.30.360.10">
    <property type="entry name" value="Dihydrodipicolinate Reductase, domain 2"/>
    <property type="match status" value="1"/>
</dbReference>
<evidence type="ECO:0000313" key="10">
    <source>
        <dbReference type="Proteomes" id="UP000326780"/>
    </source>
</evidence>
<accession>A0A5Q0M9F8</accession>
<evidence type="ECO:0000256" key="2">
    <source>
        <dbReference type="ARBA" id="ARBA00022642"/>
    </source>
</evidence>
<dbReference type="AlphaFoldDB" id="A0A5Q0M9F8"/>
<dbReference type="InterPro" id="IPR020626">
    <property type="entry name" value="Asp_DH_prok"/>
</dbReference>
<dbReference type="HAMAP" id="MF_01265">
    <property type="entry name" value="NadX"/>
    <property type="match status" value="1"/>
</dbReference>
<organism evidence="9 10">
    <name type="scientific">Variovorax paradoxus</name>
    <dbReference type="NCBI Taxonomy" id="34073"/>
    <lineage>
        <taxon>Bacteria</taxon>
        <taxon>Pseudomonadati</taxon>
        <taxon>Pseudomonadota</taxon>
        <taxon>Betaproteobacteria</taxon>
        <taxon>Burkholderiales</taxon>
        <taxon>Comamonadaceae</taxon>
        <taxon>Variovorax</taxon>
    </lineage>
</organism>
<comment type="miscellaneous">
    <text evidence="6">The iminoaspartate product is unstable in aqueous solution and can decompose to oxaloacetate and ammonia.</text>
</comment>
<keyword evidence="4 6" id="KW-0560">Oxidoreductase</keyword>
<feature type="active site" evidence="6">
    <location>
        <position position="219"/>
    </location>
</feature>
<comment type="pathway">
    <text evidence="6">Cofactor biosynthesis; NAD(+) biosynthesis; iminoaspartate from L-aspartate (dehydrogenase route): step 1/1.</text>
</comment>
<dbReference type="GO" id="GO:0009435">
    <property type="term" value="P:NAD+ biosynthetic process"/>
    <property type="evidence" value="ECO:0007669"/>
    <property type="project" value="UniProtKB-UniRule"/>
</dbReference>
<dbReference type="Proteomes" id="UP000326780">
    <property type="component" value="Chromosome"/>
</dbReference>
<comment type="catalytic activity">
    <reaction evidence="6">
        <text>L-aspartate + NADP(+) + H2O = oxaloacetate + NH4(+) + NADPH + H(+)</text>
        <dbReference type="Rhea" id="RHEA:11784"/>
        <dbReference type="ChEBI" id="CHEBI:15377"/>
        <dbReference type="ChEBI" id="CHEBI:15378"/>
        <dbReference type="ChEBI" id="CHEBI:16452"/>
        <dbReference type="ChEBI" id="CHEBI:28938"/>
        <dbReference type="ChEBI" id="CHEBI:29991"/>
        <dbReference type="ChEBI" id="CHEBI:57783"/>
        <dbReference type="ChEBI" id="CHEBI:58349"/>
        <dbReference type="EC" id="1.4.1.21"/>
    </reaction>
</comment>
<dbReference type="PIRSF" id="PIRSF005227">
    <property type="entry name" value="Asp_dh_NAD_syn"/>
    <property type="match status" value="1"/>
</dbReference>
<name>A0A5Q0M9F8_VARPD</name>